<dbReference type="GO" id="GO:0034976">
    <property type="term" value="P:response to endoplasmic reticulum stress"/>
    <property type="evidence" value="ECO:0007669"/>
    <property type="project" value="TreeGrafter"/>
</dbReference>
<dbReference type="PRINTS" id="PR00421">
    <property type="entry name" value="THIOREDOXIN"/>
</dbReference>
<dbReference type="PANTHER" id="PTHR18929:SF132">
    <property type="entry name" value="PROTEIN DISULFIDE-ISOMERASE A3"/>
    <property type="match status" value="1"/>
</dbReference>
<dbReference type="PROSITE" id="PS00194">
    <property type="entry name" value="THIOREDOXIN_1"/>
    <property type="match status" value="2"/>
</dbReference>
<sequence>MPPCSLQVLSEIAVEQTTNVMLVRVGVCGLVASLALLAAAADEAVVSLTQDTFKPFIDENPISLVEFYAPWCGHCKQLAPEYEKAAKELKGKIPLAKVDATVEEKLAQEFDVQGFPTIKFFKKGKPQEYDGGRTSSDIVEWLEKQTGPAVTNMTKDEFKTMIDTETVVVSAKFTDKSHSLYKVFEEVADLMRMAAKFVQIDDNQNKIVIHRKGEDAPIVYSGAADAEELGAWVEEERFHLFGEINAENFQSYDERKREGIAWVCVKMEKSNQANVTAVTPIFRAMAKEYPQYSFVWLDTQQFGEHVESFLGISDDDYPAMVITTKEDKKYRWTGPAIEKSAIKQFIEDVRAGKVEPFLKSQPIPETNDEPVKVVVGKNFDEMVFHADKDVMLEVYAPWCGHCKKLEPQYNAVAEMLAKNEHIMLAKLDGTANEVAHSDFQYEGFPTIFYVKAGEKKPIPYEGDRTKKGIIKFIKKNASKPVEITETKAAATKEPQLPFVDTAGWREWMQDTTEKIEELGALLDSYDELKRIHEEKKGKKAKKTSTKDEL</sequence>
<evidence type="ECO:0000256" key="13">
    <source>
        <dbReference type="RuleBase" id="RU361130"/>
    </source>
</evidence>
<dbReference type="GO" id="GO:0005788">
    <property type="term" value="C:endoplasmic reticulum lumen"/>
    <property type="evidence" value="ECO:0007669"/>
    <property type="project" value="UniProtKB-SubCell"/>
</dbReference>
<dbReference type="CDD" id="cd02981">
    <property type="entry name" value="PDI_b_family"/>
    <property type="match status" value="1"/>
</dbReference>
<feature type="disulfide bond" description="Redox-active" evidence="11">
    <location>
        <begin position="72"/>
        <end position="75"/>
    </location>
</feature>
<dbReference type="OrthoDB" id="72053at2759"/>
<organism evidence="15 16">
    <name type="scientific">Vitrella brassicaformis (strain CCMP3155)</name>
    <dbReference type="NCBI Taxonomy" id="1169540"/>
    <lineage>
        <taxon>Eukaryota</taxon>
        <taxon>Sar</taxon>
        <taxon>Alveolata</taxon>
        <taxon>Colpodellida</taxon>
        <taxon>Vitrellaceae</taxon>
        <taxon>Vitrella</taxon>
    </lineage>
</organism>
<keyword evidence="5" id="KW-0732">Signal</keyword>
<comment type="similarity">
    <text evidence="3 12">Belongs to the protein disulfide isomerase family.</text>
</comment>
<evidence type="ECO:0000256" key="6">
    <source>
        <dbReference type="ARBA" id="ARBA00022737"/>
    </source>
</evidence>
<evidence type="ECO:0000256" key="11">
    <source>
        <dbReference type="PIRSR" id="PIRSR605792-51"/>
    </source>
</evidence>
<dbReference type="AlphaFoldDB" id="A0A0G4F631"/>
<evidence type="ECO:0000259" key="14">
    <source>
        <dbReference type="PROSITE" id="PS51352"/>
    </source>
</evidence>
<keyword evidence="16" id="KW-1185">Reference proteome</keyword>
<dbReference type="InterPro" id="IPR005792">
    <property type="entry name" value="Prot_disulphide_isomerase"/>
</dbReference>
<gene>
    <name evidence="15" type="ORF">Vbra_14444</name>
</gene>
<feature type="domain" description="Thioredoxin" evidence="14">
    <location>
        <begin position="349"/>
        <end position="478"/>
    </location>
</feature>
<dbReference type="Gene3D" id="3.40.30.10">
    <property type="entry name" value="Glutaredoxin"/>
    <property type="match status" value="4"/>
</dbReference>
<dbReference type="STRING" id="1169540.A0A0G4F631"/>
<comment type="catalytic activity">
    <reaction evidence="1 13">
        <text>Catalyzes the rearrangement of -S-S- bonds in proteins.</text>
        <dbReference type="EC" id="5.3.4.1"/>
    </reaction>
</comment>
<evidence type="ECO:0000256" key="2">
    <source>
        <dbReference type="ARBA" id="ARBA00004319"/>
    </source>
</evidence>
<dbReference type="PhylomeDB" id="A0A0G4F631"/>
<dbReference type="CDD" id="cd02995">
    <property type="entry name" value="PDI_a_PDI_a'_C"/>
    <property type="match status" value="1"/>
</dbReference>
<feature type="disulfide bond" description="Redox-active" evidence="11">
    <location>
        <begin position="399"/>
        <end position="402"/>
    </location>
</feature>
<dbReference type="OMA" id="QLANKFE"/>
<evidence type="ECO:0000256" key="4">
    <source>
        <dbReference type="ARBA" id="ARBA00012723"/>
    </source>
</evidence>
<evidence type="ECO:0000256" key="5">
    <source>
        <dbReference type="ARBA" id="ARBA00022729"/>
    </source>
</evidence>
<dbReference type="FunCoup" id="A0A0G4F631">
    <property type="interactions" value="340"/>
</dbReference>
<keyword evidence="6" id="KW-0677">Repeat</keyword>
<evidence type="ECO:0000256" key="1">
    <source>
        <dbReference type="ARBA" id="ARBA00001182"/>
    </source>
</evidence>
<evidence type="ECO:0000256" key="9">
    <source>
        <dbReference type="ARBA" id="ARBA00023235"/>
    </source>
</evidence>
<dbReference type="InterPro" id="IPR005788">
    <property type="entry name" value="PDI_thioredoxin-like_dom"/>
</dbReference>
<dbReference type="SUPFAM" id="SSF52833">
    <property type="entry name" value="Thioredoxin-like"/>
    <property type="match status" value="4"/>
</dbReference>
<protein>
    <recommendedName>
        <fullName evidence="4 13">Protein disulfide-isomerase</fullName>
        <ecNumber evidence="4 13">5.3.4.1</ecNumber>
    </recommendedName>
</protein>
<dbReference type="NCBIfam" id="TIGR01126">
    <property type="entry name" value="pdi_dom"/>
    <property type="match status" value="2"/>
</dbReference>
<dbReference type="InterPro" id="IPR017937">
    <property type="entry name" value="Thioredoxin_CS"/>
</dbReference>
<evidence type="ECO:0000313" key="15">
    <source>
        <dbReference type="EMBL" id="CEM07350.1"/>
    </source>
</evidence>
<dbReference type="FunFam" id="3.40.30.10:FF:000017">
    <property type="entry name" value="Protein disulfide-isomerase A4"/>
    <property type="match status" value="1"/>
</dbReference>
<keyword evidence="7" id="KW-0256">Endoplasmic reticulum</keyword>
<accession>A0A0G4F631</accession>
<dbReference type="VEuPathDB" id="CryptoDB:Vbra_14444"/>
<dbReference type="NCBIfam" id="TIGR01130">
    <property type="entry name" value="ER_PDI_fam"/>
    <property type="match status" value="1"/>
</dbReference>
<dbReference type="GO" id="GO:0003756">
    <property type="term" value="F:protein disulfide isomerase activity"/>
    <property type="evidence" value="ECO:0007669"/>
    <property type="project" value="UniProtKB-EC"/>
</dbReference>
<keyword evidence="10 11" id="KW-0676">Redox-active center</keyword>
<dbReference type="PROSITE" id="PS51352">
    <property type="entry name" value="THIOREDOXIN_2"/>
    <property type="match status" value="2"/>
</dbReference>
<evidence type="ECO:0000256" key="8">
    <source>
        <dbReference type="ARBA" id="ARBA00023157"/>
    </source>
</evidence>
<dbReference type="InParanoid" id="A0A0G4F631"/>
<reference evidence="15 16" key="1">
    <citation type="submission" date="2014-11" db="EMBL/GenBank/DDBJ databases">
        <authorList>
            <person name="Zhu J."/>
            <person name="Qi W."/>
            <person name="Song R."/>
        </authorList>
    </citation>
    <scope>NUCLEOTIDE SEQUENCE [LARGE SCALE GENOMIC DNA]</scope>
</reference>
<dbReference type="GO" id="GO:0006457">
    <property type="term" value="P:protein folding"/>
    <property type="evidence" value="ECO:0007669"/>
    <property type="project" value="TreeGrafter"/>
</dbReference>
<dbReference type="Proteomes" id="UP000041254">
    <property type="component" value="Unassembled WGS sequence"/>
</dbReference>
<dbReference type="PANTHER" id="PTHR18929">
    <property type="entry name" value="PROTEIN DISULFIDE ISOMERASE"/>
    <property type="match status" value="1"/>
</dbReference>
<evidence type="ECO:0000256" key="10">
    <source>
        <dbReference type="ARBA" id="ARBA00023284"/>
    </source>
</evidence>
<dbReference type="InterPro" id="IPR036249">
    <property type="entry name" value="Thioredoxin-like_sf"/>
</dbReference>
<proteinExistence type="inferred from homology"/>
<dbReference type="Pfam" id="PF00085">
    <property type="entry name" value="Thioredoxin"/>
    <property type="match status" value="2"/>
</dbReference>
<keyword evidence="8 11" id="KW-1015">Disulfide bond</keyword>
<keyword evidence="9 13" id="KW-0413">Isomerase</keyword>
<evidence type="ECO:0000256" key="3">
    <source>
        <dbReference type="ARBA" id="ARBA00006347"/>
    </source>
</evidence>
<dbReference type="InterPro" id="IPR013766">
    <property type="entry name" value="Thioredoxin_domain"/>
</dbReference>
<dbReference type="EC" id="5.3.4.1" evidence="4 13"/>
<feature type="domain" description="Thioredoxin" evidence="14">
    <location>
        <begin position="34"/>
        <end position="147"/>
    </location>
</feature>
<evidence type="ECO:0000313" key="16">
    <source>
        <dbReference type="Proteomes" id="UP000041254"/>
    </source>
</evidence>
<dbReference type="CDD" id="cd02982">
    <property type="entry name" value="PDI_b'_family"/>
    <property type="match status" value="1"/>
</dbReference>
<dbReference type="EMBL" id="CDMY01000376">
    <property type="protein sequence ID" value="CEM07350.1"/>
    <property type="molecule type" value="Genomic_DNA"/>
</dbReference>
<dbReference type="Pfam" id="PF13848">
    <property type="entry name" value="Thioredoxin_6"/>
    <property type="match status" value="1"/>
</dbReference>
<evidence type="ECO:0000256" key="12">
    <source>
        <dbReference type="RuleBase" id="RU004208"/>
    </source>
</evidence>
<evidence type="ECO:0000256" key="7">
    <source>
        <dbReference type="ARBA" id="ARBA00022824"/>
    </source>
</evidence>
<name>A0A0G4F631_VITBC</name>
<comment type="subcellular location">
    <subcellularLocation>
        <location evidence="2">Endoplasmic reticulum lumen</location>
    </subcellularLocation>
</comment>